<protein>
    <recommendedName>
        <fullName evidence="4">Membrane-bound lysozyme inhibitor of c-type lysozyme MliC</fullName>
    </recommendedName>
</protein>
<organism evidence="2 3">
    <name type="scientific">Permianibacter aggregans</name>
    <dbReference type="NCBI Taxonomy" id="1510150"/>
    <lineage>
        <taxon>Bacteria</taxon>
        <taxon>Pseudomonadati</taxon>
        <taxon>Pseudomonadota</taxon>
        <taxon>Gammaproteobacteria</taxon>
        <taxon>Pseudomonadales</taxon>
        <taxon>Pseudomonadaceae</taxon>
        <taxon>Permianibacter</taxon>
    </lineage>
</organism>
<gene>
    <name evidence="2" type="ORF">EV696_11295</name>
</gene>
<proteinExistence type="predicted"/>
<evidence type="ECO:0000313" key="3">
    <source>
        <dbReference type="Proteomes" id="UP000295375"/>
    </source>
</evidence>
<evidence type="ECO:0000256" key="1">
    <source>
        <dbReference type="SAM" id="SignalP"/>
    </source>
</evidence>
<reference evidence="2 3" key="1">
    <citation type="submission" date="2019-03" db="EMBL/GenBank/DDBJ databases">
        <title>Genomic Encyclopedia of Type Strains, Phase IV (KMG-IV): sequencing the most valuable type-strain genomes for metagenomic binning, comparative biology and taxonomic classification.</title>
        <authorList>
            <person name="Goeker M."/>
        </authorList>
    </citation>
    <scope>NUCLEOTIDE SEQUENCE [LARGE SCALE GENOMIC DNA]</scope>
    <source>
        <strain evidence="2 3">DSM 103792</strain>
    </source>
</reference>
<dbReference type="EMBL" id="SNYM01000012">
    <property type="protein sequence ID" value="TDQ46833.1"/>
    <property type="molecule type" value="Genomic_DNA"/>
</dbReference>
<dbReference type="Proteomes" id="UP000295375">
    <property type="component" value="Unassembled WGS sequence"/>
</dbReference>
<keyword evidence="3" id="KW-1185">Reference proteome</keyword>
<keyword evidence="1" id="KW-0732">Signal</keyword>
<evidence type="ECO:0008006" key="4">
    <source>
        <dbReference type="Google" id="ProtNLM"/>
    </source>
</evidence>
<evidence type="ECO:0000313" key="2">
    <source>
        <dbReference type="EMBL" id="TDQ46833.1"/>
    </source>
</evidence>
<comment type="caution">
    <text evidence="2">The sequence shown here is derived from an EMBL/GenBank/DDBJ whole genome shotgun (WGS) entry which is preliminary data.</text>
</comment>
<feature type="chain" id="PRO_5020403993" description="Membrane-bound lysozyme inhibitor of c-type lysozyme MliC" evidence="1">
    <location>
        <begin position="19"/>
        <end position="120"/>
    </location>
</feature>
<dbReference type="AlphaFoldDB" id="A0A4R6UN09"/>
<accession>A0A4R6UN09</accession>
<feature type="signal peptide" evidence="1">
    <location>
        <begin position="1"/>
        <end position="18"/>
    </location>
</feature>
<sequence length="120" mass="13215">MKSVVVVILSMLAGPSLACLHDDTTVAIRYFTCDGAPTKVEFANTKLALSSDVYKEQELSVKLHFSDSLGNVGRVEYVDGQHMLFNRLRKELAEHVYGKTQSDCLIASMKVVKINATSGY</sequence>
<name>A0A4R6UN09_9GAMM</name>